<dbReference type="PANTHER" id="PTHR46393">
    <property type="entry name" value="SUSHI DOMAIN-CONTAINING PROTEIN"/>
    <property type="match status" value="1"/>
</dbReference>
<evidence type="ECO:0000259" key="7">
    <source>
        <dbReference type="PROSITE" id="PS50923"/>
    </source>
</evidence>
<evidence type="ECO:0000256" key="5">
    <source>
        <dbReference type="ARBA" id="ARBA00023180"/>
    </source>
</evidence>
<dbReference type="SUPFAM" id="SSF57535">
    <property type="entry name" value="Complement control module/SCR domain"/>
    <property type="match status" value="2"/>
</dbReference>
<dbReference type="Proteomes" id="UP000005408">
    <property type="component" value="Unassembled WGS sequence"/>
</dbReference>
<proteinExistence type="predicted"/>
<evidence type="ECO:0000313" key="8">
    <source>
        <dbReference type="EnsemblMetazoa" id="G27313.1:cds"/>
    </source>
</evidence>
<dbReference type="AlphaFoldDB" id="A0A8W8L9W8"/>
<sequence>MQRTESVCIFIFLIGLGHIYGYIEISSDSNYLQLSTFCLNAGGRGYVEFWVNASTDVHVALMTQDLSTPRDDWSQFYEIVIGGQLNQMSCIRALRMTCEWIESPGILNSADYVQLWISWYNNTIRLGKGSRADDIIVVSHPQSIQYDVNYLAVMTHYTSSWRFYEDTDCRFEEFNNTNIITNKTRCNEVTNYTCVSGYELTSGNLNRMCGIGRQWIGDPPVCSAMPLCPEKMSTSSVTVLSQHTQIGGILSMTCAPHHALLNGTLLRTCLPNATWDGTEPVCEACLCPSAAVGYQFNSTDELIIKMDEMKKELKVEREKTNAYIRSKISVKDNRTSSTRIGYVLGCGIIGSLLMAICLCDAAPLLRHIRHGV</sequence>
<dbReference type="InterPro" id="IPR000436">
    <property type="entry name" value="Sushi_SCR_CCP_dom"/>
</dbReference>
<evidence type="ECO:0000256" key="6">
    <source>
        <dbReference type="PROSITE-ProRule" id="PRU00302"/>
    </source>
</evidence>
<feature type="domain" description="Sushi" evidence="7">
    <location>
        <begin position="220"/>
        <end position="284"/>
    </location>
</feature>
<dbReference type="Pfam" id="PF12248">
    <property type="entry name" value="Methyltransf_FA"/>
    <property type="match status" value="1"/>
</dbReference>
<dbReference type="Pfam" id="PF00084">
    <property type="entry name" value="Sushi"/>
    <property type="match status" value="2"/>
</dbReference>
<dbReference type="PROSITE" id="PS50923">
    <property type="entry name" value="SUSHI"/>
    <property type="match status" value="1"/>
</dbReference>
<dbReference type="Gene3D" id="2.10.70.10">
    <property type="entry name" value="Complement Module, domain 1"/>
    <property type="match status" value="2"/>
</dbReference>
<evidence type="ECO:0000313" key="9">
    <source>
        <dbReference type="Proteomes" id="UP000005408"/>
    </source>
</evidence>
<comment type="caution">
    <text evidence="6">Lacks conserved residue(s) required for the propagation of feature annotation.</text>
</comment>
<dbReference type="PANTHER" id="PTHR46393:SF7">
    <property type="entry name" value="COMPLEMENT C2"/>
    <property type="match status" value="1"/>
</dbReference>
<evidence type="ECO:0000256" key="2">
    <source>
        <dbReference type="ARBA" id="ARBA00022729"/>
    </source>
</evidence>
<keyword evidence="1 6" id="KW-0768">Sushi</keyword>
<evidence type="ECO:0000256" key="4">
    <source>
        <dbReference type="ARBA" id="ARBA00023157"/>
    </source>
</evidence>
<keyword evidence="2" id="KW-0732">Signal</keyword>
<protein>
    <recommendedName>
        <fullName evidence="7">Sushi domain-containing protein</fullName>
    </recommendedName>
</protein>
<evidence type="ECO:0000256" key="3">
    <source>
        <dbReference type="ARBA" id="ARBA00022737"/>
    </source>
</evidence>
<accession>A0A8W8L9W8</accession>
<reference evidence="8" key="1">
    <citation type="submission" date="2022-08" db="UniProtKB">
        <authorList>
            <consortium name="EnsemblMetazoa"/>
        </authorList>
    </citation>
    <scope>IDENTIFICATION</scope>
    <source>
        <strain evidence="8">05x7-T-G4-1.051#20</strain>
    </source>
</reference>
<evidence type="ECO:0000256" key="1">
    <source>
        <dbReference type="ARBA" id="ARBA00022659"/>
    </source>
</evidence>
<dbReference type="InterPro" id="IPR022041">
    <property type="entry name" value="Methyltransf_FA"/>
</dbReference>
<dbReference type="EnsemblMetazoa" id="G27313.1">
    <property type="protein sequence ID" value="G27313.1:cds"/>
    <property type="gene ID" value="G27313"/>
</dbReference>
<dbReference type="SMART" id="SM00032">
    <property type="entry name" value="CCP"/>
    <property type="match status" value="2"/>
</dbReference>
<name>A0A8W8L9W8_MAGGI</name>
<dbReference type="CDD" id="cd00033">
    <property type="entry name" value="CCP"/>
    <property type="match status" value="1"/>
</dbReference>
<dbReference type="InterPro" id="IPR035976">
    <property type="entry name" value="Sushi/SCR/CCP_sf"/>
</dbReference>
<organism evidence="8 9">
    <name type="scientific">Magallana gigas</name>
    <name type="common">Pacific oyster</name>
    <name type="synonym">Crassostrea gigas</name>
    <dbReference type="NCBI Taxonomy" id="29159"/>
    <lineage>
        <taxon>Eukaryota</taxon>
        <taxon>Metazoa</taxon>
        <taxon>Spiralia</taxon>
        <taxon>Lophotrochozoa</taxon>
        <taxon>Mollusca</taxon>
        <taxon>Bivalvia</taxon>
        <taxon>Autobranchia</taxon>
        <taxon>Pteriomorphia</taxon>
        <taxon>Ostreida</taxon>
        <taxon>Ostreoidea</taxon>
        <taxon>Ostreidae</taxon>
        <taxon>Magallana</taxon>
    </lineage>
</organism>
<keyword evidence="4" id="KW-1015">Disulfide bond</keyword>
<keyword evidence="3" id="KW-0677">Repeat</keyword>
<keyword evidence="9" id="KW-1185">Reference proteome</keyword>
<keyword evidence="5" id="KW-0325">Glycoprotein</keyword>